<dbReference type="HOGENOM" id="CLU_3196836_0_0_12"/>
<evidence type="ECO:0000313" key="2">
    <source>
        <dbReference type="Proteomes" id="UP000003481"/>
    </source>
</evidence>
<gene>
    <name evidence="1" type="ORF">BSPA14S_I0023</name>
</gene>
<accession>C0RCA2</accession>
<protein>
    <submittedName>
        <fullName evidence="1">Uncharacterized protein</fullName>
    </submittedName>
</protein>
<keyword evidence="1" id="KW-0614">Plasmid</keyword>
<name>C0RCA2_9SPIR</name>
<dbReference type="AlphaFoldDB" id="C0RCA2"/>
<proteinExistence type="predicted"/>
<evidence type="ECO:0000313" key="1">
    <source>
        <dbReference type="EMBL" id="ACN53395.1"/>
    </source>
</evidence>
<sequence length="45" mass="5428">MILVSYAFRVNVRVFHIITPSYFDFINTFIAQFLNKSKYFYLKTA</sequence>
<reference evidence="1 2" key="1">
    <citation type="journal article" date="2012" name="J. Bacteriol.">
        <title>Whole-Genome Sequences of Borrelia bissettii, Borrelia valaisiana, and Borrelia spielmanii.</title>
        <authorList>
            <person name="Schutzer S.E."/>
            <person name="Fraser-Liggett C.M."/>
            <person name="Qiu W.G."/>
            <person name="Kraiczy P."/>
            <person name="Mongodin E.F."/>
            <person name="Dunn J.J."/>
            <person name="Luft B.J."/>
            <person name="Casjens S.R."/>
        </authorList>
    </citation>
    <scope>NUCLEOTIDE SEQUENCE [LARGE SCALE GENOMIC DNA]</scope>
    <source>
        <strain evidence="1 2">A14S</strain>
        <plasmid evidence="1 2">A14S_lp28-4</plasmid>
    </source>
</reference>
<organism evidence="1 2">
    <name type="scientific">Borreliella spielmanii A14S</name>
    <dbReference type="NCBI Taxonomy" id="498742"/>
    <lineage>
        <taxon>Bacteria</taxon>
        <taxon>Pseudomonadati</taxon>
        <taxon>Spirochaetota</taxon>
        <taxon>Spirochaetia</taxon>
        <taxon>Spirochaetales</taxon>
        <taxon>Borreliaceae</taxon>
        <taxon>Borreliella</taxon>
    </lineage>
</organism>
<dbReference type="EMBL" id="CP001470">
    <property type="protein sequence ID" value="ACN53395.1"/>
    <property type="molecule type" value="Genomic_DNA"/>
</dbReference>
<geneLocation type="plasmid" evidence="1 2">
    <name>A14S_lp28-4</name>
</geneLocation>
<dbReference type="Proteomes" id="UP000003481">
    <property type="component" value="Plasmid A14S_lp28-4"/>
</dbReference>